<dbReference type="Proteomes" id="UP000320876">
    <property type="component" value="Unassembled WGS sequence"/>
</dbReference>
<comment type="caution">
    <text evidence="3">The sequence shown here is derived from an EMBL/GenBank/DDBJ whole genome shotgun (WGS) entry which is preliminary data.</text>
</comment>
<dbReference type="GO" id="GO:0016853">
    <property type="term" value="F:isomerase activity"/>
    <property type="evidence" value="ECO:0007669"/>
    <property type="project" value="UniProtKB-KW"/>
</dbReference>
<keyword evidence="4" id="KW-1185">Reference proteome</keyword>
<dbReference type="Pfam" id="PF07398">
    <property type="entry name" value="MDMPI_C"/>
    <property type="match status" value="1"/>
</dbReference>
<reference evidence="3 4" key="1">
    <citation type="submission" date="2019-06" db="EMBL/GenBank/DDBJ databases">
        <title>Sequencing the genomes of 1000 actinobacteria strains.</title>
        <authorList>
            <person name="Klenk H.-P."/>
        </authorList>
    </citation>
    <scope>NUCLEOTIDE SEQUENCE [LARGE SCALE GENOMIC DNA]</scope>
    <source>
        <strain evidence="3 4">DSM 45679</strain>
    </source>
</reference>
<keyword evidence="3" id="KW-0413">Isomerase</keyword>
<evidence type="ECO:0000313" key="3">
    <source>
        <dbReference type="EMBL" id="TQJ03381.1"/>
    </source>
</evidence>
<dbReference type="PANTHER" id="PTHR40758">
    <property type="entry name" value="CONSERVED PROTEIN"/>
    <property type="match status" value="1"/>
</dbReference>
<dbReference type="PANTHER" id="PTHR40758:SF1">
    <property type="entry name" value="CONSERVED PROTEIN"/>
    <property type="match status" value="1"/>
</dbReference>
<sequence length="191" mass="20068">MADPSGERAAAGTPPEGWADLLDWWAEQRAGLFEGFAAGPEAPAWMPFRLFPPTTASWARRQAHEAAIHRVDAELALGPRANAVSFDPEFAADGIDELLAWLLPSRPDGWNSGEVAGEVLVHAADAGRVWTVRLEPGAAPEVRAGAAVPAGFEAGATIAGTADSVYRAVWGRPSRAVMSGNAALLEPLRAP</sequence>
<name>A0A542DJU9_AMYCI</name>
<evidence type="ECO:0000259" key="2">
    <source>
        <dbReference type="Pfam" id="PF11716"/>
    </source>
</evidence>
<organism evidence="3 4">
    <name type="scientific">Amycolatopsis cihanbeyliensis</name>
    <dbReference type="NCBI Taxonomy" id="1128664"/>
    <lineage>
        <taxon>Bacteria</taxon>
        <taxon>Bacillati</taxon>
        <taxon>Actinomycetota</taxon>
        <taxon>Actinomycetes</taxon>
        <taxon>Pseudonocardiales</taxon>
        <taxon>Pseudonocardiaceae</taxon>
        <taxon>Amycolatopsis</taxon>
    </lineage>
</organism>
<protein>
    <submittedName>
        <fullName evidence="3">Mycothiol maleylpyruvate isomerase-like protein</fullName>
    </submittedName>
</protein>
<accession>A0A542DJU9</accession>
<dbReference type="GO" id="GO:0005886">
    <property type="term" value="C:plasma membrane"/>
    <property type="evidence" value="ECO:0007669"/>
    <property type="project" value="TreeGrafter"/>
</dbReference>
<evidence type="ECO:0000313" key="4">
    <source>
        <dbReference type="Proteomes" id="UP000320876"/>
    </source>
</evidence>
<proteinExistence type="predicted"/>
<feature type="domain" description="MDMPI C-terminal" evidence="1">
    <location>
        <begin position="89"/>
        <end position="186"/>
    </location>
</feature>
<dbReference type="AlphaFoldDB" id="A0A542DJU9"/>
<dbReference type="InterPro" id="IPR010872">
    <property type="entry name" value="MDMPI_C-term_domain"/>
</dbReference>
<gene>
    <name evidence="3" type="ORF">FB471_3137</name>
</gene>
<evidence type="ECO:0000259" key="1">
    <source>
        <dbReference type="Pfam" id="PF07398"/>
    </source>
</evidence>
<dbReference type="GO" id="GO:0046872">
    <property type="term" value="F:metal ion binding"/>
    <property type="evidence" value="ECO:0007669"/>
    <property type="project" value="InterPro"/>
</dbReference>
<feature type="domain" description="Mycothiol-dependent maleylpyruvate isomerase metal-binding" evidence="2">
    <location>
        <begin position="7"/>
        <end position="73"/>
    </location>
</feature>
<keyword evidence="3" id="KW-0670">Pyruvate</keyword>
<dbReference type="InterPro" id="IPR024344">
    <property type="entry name" value="MDMPI_metal-binding"/>
</dbReference>
<dbReference type="EMBL" id="VFML01000001">
    <property type="protein sequence ID" value="TQJ03381.1"/>
    <property type="molecule type" value="Genomic_DNA"/>
</dbReference>
<dbReference type="Pfam" id="PF11716">
    <property type="entry name" value="MDMPI_N"/>
    <property type="match status" value="1"/>
</dbReference>